<keyword evidence="2" id="KW-1185">Reference proteome</keyword>
<organism evidence="1 2">
    <name type="scientific">Brachionus plicatilis</name>
    <name type="common">Marine rotifer</name>
    <name type="synonym">Brachionus muelleri</name>
    <dbReference type="NCBI Taxonomy" id="10195"/>
    <lineage>
        <taxon>Eukaryota</taxon>
        <taxon>Metazoa</taxon>
        <taxon>Spiralia</taxon>
        <taxon>Gnathifera</taxon>
        <taxon>Rotifera</taxon>
        <taxon>Eurotatoria</taxon>
        <taxon>Monogononta</taxon>
        <taxon>Pseudotrocha</taxon>
        <taxon>Ploima</taxon>
        <taxon>Brachionidae</taxon>
        <taxon>Brachionus</taxon>
    </lineage>
</organism>
<gene>
    <name evidence="1" type="ORF">BpHYR1_032280</name>
</gene>
<evidence type="ECO:0000313" key="2">
    <source>
        <dbReference type="Proteomes" id="UP000276133"/>
    </source>
</evidence>
<dbReference type="Proteomes" id="UP000276133">
    <property type="component" value="Unassembled WGS sequence"/>
</dbReference>
<protein>
    <submittedName>
        <fullName evidence="1">Uncharacterized protein</fullName>
    </submittedName>
</protein>
<proteinExistence type="predicted"/>
<reference evidence="1 2" key="1">
    <citation type="journal article" date="2018" name="Sci. Rep.">
        <title>Genomic signatures of local adaptation to the degree of environmental predictability in rotifers.</title>
        <authorList>
            <person name="Franch-Gras L."/>
            <person name="Hahn C."/>
            <person name="Garcia-Roger E.M."/>
            <person name="Carmona M.J."/>
            <person name="Serra M."/>
            <person name="Gomez A."/>
        </authorList>
    </citation>
    <scope>NUCLEOTIDE SEQUENCE [LARGE SCALE GENOMIC DNA]</scope>
    <source>
        <strain evidence="1">HYR1</strain>
    </source>
</reference>
<dbReference type="AlphaFoldDB" id="A0A3M7QEI8"/>
<name>A0A3M7QEI8_BRAPC</name>
<accession>A0A3M7QEI8</accession>
<evidence type="ECO:0000313" key="1">
    <source>
        <dbReference type="EMBL" id="RNA09699.1"/>
    </source>
</evidence>
<sequence length="64" mass="7576">MKTNDLSNQKKKVVKIKKKINFVPSKKIFILARNLKNCNFSISQRLNQNPQFRFIIILNNKCLI</sequence>
<dbReference type="EMBL" id="REGN01006391">
    <property type="protein sequence ID" value="RNA09699.1"/>
    <property type="molecule type" value="Genomic_DNA"/>
</dbReference>
<comment type="caution">
    <text evidence="1">The sequence shown here is derived from an EMBL/GenBank/DDBJ whole genome shotgun (WGS) entry which is preliminary data.</text>
</comment>